<dbReference type="Proteomes" id="UP000664277">
    <property type="component" value="Unassembled WGS sequence"/>
</dbReference>
<gene>
    <name evidence="1" type="ORF">J0M35_00205</name>
</gene>
<accession>A0A8J7P6M4</accession>
<sequence>MSGDKPRVGVLYPIARLLEAMAGNSQVKSRKIRAWYDVVWGMLSGEISVGDRAPVRNTPPWVTLEVVHGGFATGRFLAGGEVCQAERAKYAEVISKSGGEFPGHPDTAAIRTALNSYFLEEGGAQELSDLLTAKRYRLLVPEHGALLAACYLVEKGEVDRAHDLIDKLVPFFSELAFYPVVGICGDTSQMLSGDLFSVRTCFDLSRKFASIGEPADLKLMRKVLSSLPLYDQMVALLLETVVGEAPNFVVDSNGLVHDEFRQPLVRGGEPLQKADADWFVRASKLLPLCVSGFPQLKSLKYEKSIKHKLFLCFKDFVENRQAKRIKPSWLKSLLAAYIYKNGLPGSEKLKTLRAKQAEQASLRPHFQYGKILAARLEKFDPEGGLTSADLDRLLSPVVDDELSCFAPEPAPEEKLAFPSYFAAWLRQGLAMPLAGLIEAGLVTSSEAFGRFLPELTGLTLVRTLSDDRLASLYLALYGAFRKRRSLLLLNYQSQVRFAELPWVAALSPFISDIASEEALKASAKEALADSLSLLLNNFPYSILPNKVVTELLSLTAAAGLKVPLLYELAADIFMGSFSEKFLFAAKDAAQLLEGSLYERYYGIDYAEIRSIASPKLSEGARLSEEFGRVCVRMAGLEKRQGWGSSADNGRVIEQAQIVTTHNMASLIIALDLEFDERLHLETMVQTAFVAIVRLLSRKVDNWRADLHRIKNAAYGFRQIVLYLSLLQSRGASIEPCLQFMEEHLSMLSERVNQKDIKDRLSPILIGLRDVSAGQVFDSAGSTAGGGRRFLGWSTEKHWLCKVSLSK</sequence>
<proteinExistence type="predicted"/>
<comment type="caution">
    <text evidence="1">The sequence shown here is derived from an EMBL/GenBank/DDBJ whole genome shotgun (WGS) entry which is preliminary data.</text>
</comment>
<dbReference type="EMBL" id="JAFLCK010000001">
    <property type="protein sequence ID" value="MBN8658756.1"/>
    <property type="molecule type" value="Genomic_DNA"/>
</dbReference>
<evidence type="ECO:0000313" key="2">
    <source>
        <dbReference type="Proteomes" id="UP000664277"/>
    </source>
</evidence>
<evidence type="ECO:0000313" key="1">
    <source>
        <dbReference type="EMBL" id="MBN8658756.1"/>
    </source>
</evidence>
<dbReference type="AlphaFoldDB" id="A0A8J7P6M4"/>
<reference evidence="1" key="1">
    <citation type="submission" date="2021-02" db="EMBL/GenBank/DDBJ databases">
        <title>Genome-Resolved Metagenomics of a Microbial Community Performing Photosynthetic Biological Nutrient Removal.</title>
        <authorList>
            <person name="Mcdaniel E.A."/>
        </authorList>
    </citation>
    <scope>NUCLEOTIDE SEQUENCE</scope>
    <source>
        <strain evidence="1">UWPOB_OBS1</strain>
    </source>
</reference>
<name>A0A8J7P6M4_9BACT</name>
<protein>
    <submittedName>
        <fullName evidence="1">Uncharacterized protein</fullName>
    </submittedName>
</protein>
<organism evidence="1 2">
    <name type="scientific">Candidatus Obscuribacter phosphatis</name>
    <dbReference type="NCBI Taxonomy" id="1906157"/>
    <lineage>
        <taxon>Bacteria</taxon>
        <taxon>Bacillati</taxon>
        <taxon>Candidatus Melainabacteria</taxon>
        <taxon>Candidatus Obscuribacterales</taxon>
        <taxon>Candidatus Obscuribacteraceae</taxon>
        <taxon>Candidatus Obscuribacter</taxon>
    </lineage>
</organism>